<reference evidence="3 4" key="1">
    <citation type="submission" date="2015-06" db="EMBL/GenBank/DDBJ databases">
        <title>Survival trade-offs in plant roots during colonization by closely related pathogenic and mutualistic fungi.</title>
        <authorList>
            <person name="Hacquard S."/>
            <person name="Kracher B."/>
            <person name="Hiruma K."/>
            <person name="Weinman A."/>
            <person name="Muench P."/>
            <person name="Garrido Oter R."/>
            <person name="Ver Loren van Themaat E."/>
            <person name="Dallerey J.-F."/>
            <person name="Damm U."/>
            <person name="Henrissat B."/>
            <person name="Lespinet O."/>
            <person name="Thon M."/>
            <person name="Kemen E."/>
            <person name="McHardy A.C."/>
            <person name="Schulze-Lefert P."/>
            <person name="O'Connell R.J."/>
        </authorList>
    </citation>
    <scope>NUCLEOTIDE SEQUENCE [LARGE SCALE GENOMIC DNA]</scope>
    <source>
        <strain evidence="3 4">0861</strain>
    </source>
</reference>
<dbReference type="EMBL" id="LFIV01000162">
    <property type="protein sequence ID" value="KZL66831.1"/>
    <property type="molecule type" value="Genomic_DNA"/>
</dbReference>
<evidence type="ECO:0000313" key="3">
    <source>
        <dbReference type="EMBL" id="KZL66831.1"/>
    </source>
</evidence>
<organism evidence="3 4">
    <name type="scientific">Colletotrichum tofieldiae</name>
    <dbReference type="NCBI Taxonomy" id="708197"/>
    <lineage>
        <taxon>Eukaryota</taxon>
        <taxon>Fungi</taxon>
        <taxon>Dikarya</taxon>
        <taxon>Ascomycota</taxon>
        <taxon>Pezizomycotina</taxon>
        <taxon>Sordariomycetes</taxon>
        <taxon>Hypocreomycetidae</taxon>
        <taxon>Glomerellales</taxon>
        <taxon>Glomerellaceae</taxon>
        <taxon>Colletotrichum</taxon>
        <taxon>Colletotrichum spaethianum species complex</taxon>
    </lineage>
</organism>
<accession>A0A166PJ73</accession>
<protein>
    <recommendedName>
        <fullName evidence="5">Secreted protein</fullName>
    </recommendedName>
</protein>
<dbReference type="Proteomes" id="UP000076552">
    <property type="component" value="Unassembled WGS sequence"/>
</dbReference>
<feature type="signal peptide" evidence="2">
    <location>
        <begin position="1"/>
        <end position="22"/>
    </location>
</feature>
<feature type="region of interest" description="Disordered" evidence="1">
    <location>
        <begin position="141"/>
        <end position="209"/>
    </location>
</feature>
<keyword evidence="2" id="KW-0732">Signal</keyword>
<sequence length="209" mass="23491">MQFPALASLVIALTLLASGAQAGKKRQPNPWLVHRLAMEQWIAWPHNETRGLRLTTLPTCIQRCVTPQRSVLDIHGRKADARTINRRVFCDPRLNLINVFFIHTIGPCTLESCRFEHALEALRGHYRRWLVELCRPPNIPRRRYKRPGAGMTDPSAEDTDAYTDNDTEEDAEEDVNEDIEVDSQVHADDDVNAADAPATATTANATTNV</sequence>
<evidence type="ECO:0000313" key="4">
    <source>
        <dbReference type="Proteomes" id="UP000076552"/>
    </source>
</evidence>
<feature type="compositionally biased region" description="Acidic residues" evidence="1">
    <location>
        <begin position="155"/>
        <end position="181"/>
    </location>
</feature>
<name>A0A166PJ73_9PEZI</name>
<dbReference type="AlphaFoldDB" id="A0A166PJ73"/>
<keyword evidence="4" id="KW-1185">Reference proteome</keyword>
<feature type="chain" id="PRO_5007878308" description="Secreted protein" evidence="2">
    <location>
        <begin position="23"/>
        <end position="209"/>
    </location>
</feature>
<gene>
    <name evidence="3" type="ORF">CT0861_11091</name>
</gene>
<comment type="caution">
    <text evidence="3">The sequence shown here is derived from an EMBL/GenBank/DDBJ whole genome shotgun (WGS) entry which is preliminary data.</text>
</comment>
<feature type="compositionally biased region" description="Low complexity" evidence="1">
    <location>
        <begin position="193"/>
        <end position="209"/>
    </location>
</feature>
<proteinExistence type="predicted"/>
<evidence type="ECO:0000256" key="2">
    <source>
        <dbReference type="SAM" id="SignalP"/>
    </source>
</evidence>
<evidence type="ECO:0008006" key="5">
    <source>
        <dbReference type="Google" id="ProtNLM"/>
    </source>
</evidence>
<evidence type="ECO:0000256" key="1">
    <source>
        <dbReference type="SAM" id="MobiDB-lite"/>
    </source>
</evidence>